<evidence type="ECO:0000313" key="4">
    <source>
        <dbReference type="EMBL" id="CAH0559450.1"/>
    </source>
</evidence>
<evidence type="ECO:0000256" key="2">
    <source>
        <dbReference type="SAM" id="SignalP"/>
    </source>
</evidence>
<feature type="chain" id="PRO_5040410764" description="Chitin-binding type-2 domain-containing protein" evidence="2">
    <location>
        <begin position="20"/>
        <end position="194"/>
    </location>
</feature>
<dbReference type="Gene3D" id="2.170.140.10">
    <property type="entry name" value="Chitin binding domain"/>
    <property type="match status" value="1"/>
</dbReference>
<dbReference type="SUPFAM" id="SSF57625">
    <property type="entry name" value="Invertebrate chitin-binding proteins"/>
    <property type="match status" value="1"/>
</dbReference>
<dbReference type="PANTHER" id="PTHR22933">
    <property type="entry name" value="FI18007P1-RELATED"/>
    <property type="match status" value="1"/>
</dbReference>
<dbReference type="PANTHER" id="PTHR22933:SF42">
    <property type="entry name" value="FI18455P1-RELATED"/>
    <property type="match status" value="1"/>
</dbReference>
<proteinExistence type="predicted"/>
<dbReference type="InterPro" id="IPR036508">
    <property type="entry name" value="Chitin-bd_dom_sf"/>
</dbReference>
<dbReference type="GO" id="GO:0005576">
    <property type="term" value="C:extracellular region"/>
    <property type="evidence" value="ECO:0007669"/>
    <property type="project" value="InterPro"/>
</dbReference>
<dbReference type="PROSITE" id="PS50940">
    <property type="entry name" value="CHIT_BIND_II"/>
    <property type="match status" value="1"/>
</dbReference>
<evidence type="ECO:0000313" key="5">
    <source>
        <dbReference type="Proteomes" id="UP001154078"/>
    </source>
</evidence>
<protein>
    <recommendedName>
        <fullName evidence="3">Chitin-binding type-2 domain-containing protein</fullName>
    </recommendedName>
</protein>
<dbReference type="SMART" id="SM00494">
    <property type="entry name" value="ChtBD2"/>
    <property type="match status" value="1"/>
</dbReference>
<feature type="region of interest" description="Disordered" evidence="1">
    <location>
        <begin position="156"/>
        <end position="194"/>
    </location>
</feature>
<dbReference type="InterPro" id="IPR002557">
    <property type="entry name" value="Chitin-bd_dom"/>
</dbReference>
<dbReference type="GO" id="GO:0008061">
    <property type="term" value="F:chitin binding"/>
    <property type="evidence" value="ECO:0007669"/>
    <property type="project" value="InterPro"/>
</dbReference>
<feature type="signal peptide" evidence="2">
    <location>
        <begin position="1"/>
        <end position="19"/>
    </location>
</feature>
<dbReference type="Pfam" id="PF01607">
    <property type="entry name" value="CBM_14"/>
    <property type="match status" value="1"/>
</dbReference>
<dbReference type="InterPro" id="IPR052976">
    <property type="entry name" value="Scoloptoxin-like"/>
</dbReference>
<dbReference type="EMBL" id="OV121137">
    <property type="protein sequence ID" value="CAH0559450.1"/>
    <property type="molecule type" value="Genomic_DNA"/>
</dbReference>
<name>A0A9P0BBH1_BRAAE</name>
<accession>A0A9P0BBH1</accession>
<organism evidence="4 5">
    <name type="scientific">Brassicogethes aeneus</name>
    <name type="common">Rape pollen beetle</name>
    <name type="synonym">Meligethes aeneus</name>
    <dbReference type="NCBI Taxonomy" id="1431903"/>
    <lineage>
        <taxon>Eukaryota</taxon>
        <taxon>Metazoa</taxon>
        <taxon>Ecdysozoa</taxon>
        <taxon>Arthropoda</taxon>
        <taxon>Hexapoda</taxon>
        <taxon>Insecta</taxon>
        <taxon>Pterygota</taxon>
        <taxon>Neoptera</taxon>
        <taxon>Endopterygota</taxon>
        <taxon>Coleoptera</taxon>
        <taxon>Polyphaga</taxon>
        <taxon>Cucujiformia</taxon>
        <taxon>Nitidulidae</taxon>
        <taxon>Meligethinae</taxon>
        <taxon>Brassicogethes</taxon>
    </lineage>
</organism>
<evidence type="ECO:0000259" key="3">
    <source>
        <dbReference type="PROSITE" id="PS50940"/>
    </source>
</evidence>
<evidence type="ECO:0000256" key="1">
    <source>
        <dbReference type="SAM" id="MobiDB-lite"/>
    </source>
</evidence>
<gene>
    <name evidence="4" type="ORF">MELIAE_LOCUS9537</name>
</gene>
<sequence length="194" mass="22097">MLVEKSLCLLVLCLCLCESRISKHINNGRIDDTESRYVNEDNERDFQDSSDSREAANHLGDTEAANANFPDFPTYEQVPKTGFSCRAKLSWRYYADPETGCQAFHICETEYSKISFLCPTGSVFNQRHLVCDWWYNVDCNEAESFYTLSNDFNESKLGDQEDQESEFDLSSASSGGNNEAADSKSKENRNRKKV</sequence>
<dbReference type="Proteomes" id="UP001154078">
    <property type="component" value="Chromosome 6"/>
</dbReference>
<feature type="domain" description="Chitin-binding type-2" evidence="3">
    <location>
        <begin position="82"/>
        <end position="141"/>
    </location>
</feature>
<keyword evidence="2" id="KW-0732">Signal</keyword>
<keyword evidence="5" id="KW-1185">Reference proteome</keyword>
<dbReference type="AlphaFoldDB" id="A0A9P0BBH1"/>
<dbReference type="OrthoDB" id="10065127at2759"/>
<feature type="compositionally biased region" description="Low complexity" evidence="1">
    <location>
        <begin position="170"/>
        <end position="180"/>
    </location>
</feature>
<reference evidence="4" key="1">
    <citation type="submission" date="2021-12" db="EMBL/GenBank/DDBJ databases">
        <authorList>
            <person name="King R."/>
        </authorList>
    </citation>
    <scope>NUCLEOTIDE SEQUENCE</scope>
</reference>